<dbReference type="Proteomes" id="UP000011083">
    <property type="component" value="Unassembled WGS sequence"/>
</dbReference>
<evidence type="ECO:0000313" key="5">
    <source>
        <dbReference type="Proteomes" id="UP000011083"/>
    </source>
</evidence>
<dbReference type="EMBL" id="KB007805">
    <property type="protein sequence ID" value="ELR25405.1"/>
    <property type="molecule type" value="Genomic_DNA"/>
</dbReference>
<dbReference type="Pfam" id="PF10350">
    <property type="entry name" value="DUF2428"/>
    <property type="match status" value="1"/>
</dbReference>
<feature type="domain" description="tRNA (32-2'-O)-methyltransferase regulator THADA-like C-terminal TPR repeats region" evidence="3">
    <location>
        <begin position="169"/>
        <end position="216"/>
    </location>
</feature>
<dbReference type="Gene3D" id="1.25.40.530">
    <property type="entry name" value="MyTH4 domain"/>
    <property type="match status" value="1"/>
</dbReference>
<dbReference type="InterPro" id="IPR056842">
    <property type="entry name" value="THADA-like_TPR_C"/>
</dbReference>
<evidence type="ECO:0000259" key="2">
    <source>
        <dbReference type="Pfam" id="PF10350"/>
    </source>
</evidence>
<dbReference type="VEuPathDB" id="AmoebaDB:ACA1_293160"/>
<dbReference type="PANTHER" id="PTHR14387:SF0">
    <property type="entry name" value="DUF2428 DOMAIN-CONTAINING PROTEIN"/>
    <property type="match status" value="1"/>
</dbReference>
<name>L8HJM0_ACACF</name>
<keyword evidence="5" id="KW-1185">Reference proteome</keyword>
<dbReference type="GO" id="GO:0005829">
    <property type="term" value="C:cytosol"/>
    <property type="evidence" value="ECO:0007669"/>
    <property type="project" value="TreeGrafter"/>
</dbReference>
<sequence>MKNTHEVVVVVQVGDGREGHQGGRRPGRPGEVVPGGFQPLSENLLSCAHPGLYSLPGTWIQHLLKVIENDDFKSITRRSAGLPYCFCAILRAETIVLGRRRGGVKVLIAQAMQALLRIASGGDTRQLETQDAKSEGVESVIGEQAHQVHALNTNKANKKVKPGEGSRPQLSPEAFIPLCSANSNFKVREMAARALVPLVPPEHVAAFIASLFASHPRPRRASQVKGLELISIFCGLFNPSRALGPLPARLPAPAHQAHAGRLQEREASGVGRLDRLRAAGARHFAPSQVEFAAIRVTLHTADGDARTTELS</sequence>
<dbReference type="GO" id="GO:0030488">
    <property type="term" value="P:tRNA methylation"/>
    <property type="evidence" value="ECO:0007669"/>
    <property type="project" value="TreeGrafter"/>
</dbReference>
<dbReference type="InterPro" id="IPR038185">
    <property type="entry name" value="MyTH4_dom_sf"/>
</dbReference>
<organism evidence="4 5">
    <name type="scientific">Acanthamoeba castellanii (strain ATCC 30010 / Neff)</name>
    <dbReference type="NCBI Taxonomy" id="1257118"/>
    <lineage>
        <taxon>Eukaryota</taxon>
        <taxon>Amoebozoa</taxon>
        <taxon>Discosea</taxon>
        <taxon>Longamoebia</taxon>
        <taxon>Centramoebida</taxon>
        <taxon>Acanthamoebidae</taxon>
        <taxon>Acanthamoeba</taxon>
    </lineage>
</organism>
<accession>L8HJM0</accession>
<dbReference type="InterPro" id="IPR051954">
    <property type="entry name" value="tRNA_methyltransferase_THADA"/>
</dbReference>
<evidence type="ECO:0000256" key="1">
    <source>
        <dbReference type="ARBA" id="ARBA00022694"/>
    </source>
</evidence>
<evidence type="ECO:0000259" key="3">
    <source>
        <dbReference type="Pfam" id="PF25151"/>
    </source>
</evidence>
<dbReference type="OrthoDB" id="73997at2759"/>
<dbReference type="PANTHER" id="PTHR14387">
    <property type="entry name" value="THADA/DEATH RECEPTOR INTERACTING PROTEIN"/>
    <property type="match status" value="1"/>
</dbReference>
<dbReference type="RefSeq" id="XP_004368160.1">
    <property type="nucleotide sequence ID" value="XM_004368103.1"/>
</dbReference>
<dbReference type="Pfam" id="PF25151">
    <property type="entry name" value="TPR_Trm732_C"/>
    <property type="match status" value="1"/>
</dbReference>
<feature type="domain" description="DUF2428" evidence="2">
    <location>
        <begin position="35"/>
        <end position="153"/>
    </location>
</feature>
<keyword evidence="1" id="KW-0819">tRNA processing</keyword>
<gene>
    <name evidence="4" type="ORF">ACA1_293160</name>
</gene>
<dbReference type="AlphaFoldDB" id="L8HJM0"/>
<proteinExistence type="predicted"/>
<evidence type="ECO:0000313" key="4">
    <source>
        <dbReference type="EMBL" id="ELR25405.1"/>
    </source>
</evidence>
<dbReference type="InterPro" id="IPR019442">
    <property type="entry name" value="THADA/TRM732_DUF2428"/>
</dbReference>
<dbReference type="GeneID" id="14926458"/>
<dbReference type="KEGG" id="acan:ACA1_293160"/>
<reference evidence="4 5" key="1">
    <citation type="journal article" date="2013" name="Genome Biol.">
        <title>Genome of Acanthamoeba castellanii highlights extensive lateral gene transfer and early evolution of tyrosine kinase signaling.</title>
        <authorList>
            <person name="Clarke M."/>
            <person name="Lohan A.J."/>
            <person name="Liu B."/>
            <person name="Lagkouvardos I."/>
            <person name="Roy S."/>
            <person name="Zafar N."/>
            <person name="Bertelli C."/>
            <person name="Schilde C."/>
            <person name="Kianianmomeni A."/>
            <person name="Burglin T.R."/>
            <person name="Frech C."/>
            <person name="Turcotte B."/>
            <person name="Kopec K.O."/>
            <person name="Synnott J.M."/>
            <person name="Choo C."/>
            <person name="Paponov I."/>
            <person name="Finkler A."/>
            <person name="Soon Heng Tan C."/>
            <person name="Hutchins A.P."/>
            <person name="Weinmeier T."/>
            <person name="Rattei T."/>
            <person name="Chu J.S."/>
            <person name="Gimenez G."/>
            <person name="Irimia M."/>
            <person name="Rigden D.J."/>
            <person name="Fitzpatrick D.A."/>
            <person name="Lorenzo-Morales J."/>
            <person name="Bateman A."/>
            <person name="Chiu C.H."/>
            <person name="Tang P."/>
            <person name="Hegemann P."/>
            <person name="Fromm H."/>
            <person name="Raoult D."/>
            <person name="Greub G."/>
            <person name="Miranda-Saavedra D."/>
            <person name="Chen N."/>
            <person name="Nash P."/>
            <person name="Ginger M.L."/>
            <person name="Horn M."/>
            <person name="Schaap P."/>
            <person name="Caler L."/>
            <person name="Loftus B."/>
        </authorList>
    </citation>
    <scope>NUCLEOTIDE SEQUENCE [LARGE SCALE GENOMIC DNA]</scope>
    <source>
        <strain evidence="4 5">Neff</strain>
    </source>
</reference>
<dbReference type="STRING" id="1257118.L8HJM0"/>
<protein>
    <submittedName>
        <fullName evidence="4">Uncharacterized protein</fullName>
    </submittedName>
</protein>